<feature type="transmembrane region" description="Helical" evidence="5">
    <location>
        <begin position="122"/>
        <end position="138"/>
    </location>
</feature>
<keyword evidence="7" id="KW-0436">Ligase</keyword>
<dbReference type="AlphaFoldDB" id="A0A975CLH9"/>
<proteinExistence type="predicted"/>
<dbReference type="GO" id="GO:0016874">
    <property type="term" value="F:ligase activity"/>
    <property type="evidence" value="ECO:0007669"/>
    <property type="project" value="UniProtKB-KW"/>
</dbReference>
<comment type="subcellular location">
    <subcellularLocation>
        <location evidence="1">Membrane</location>
        <topology evidence="1">Multi-pass membrane protein</topology>
    </subcellularLocation>
</comment>
<evidence type="ECO:0000256" key="4">
    <source>
        <dbReference type="ARBA" id="ARBA00023136"/>
    </source>
</evidence>
<feature type="domain" description="O-antigen ligase-related" evidence="6">
    <location>
        <begin position="128"/>
        <end position="295"/>
    </location>
</feature>
<feature type="transmembrane region" description="Helical" evidence="5">
    <location>
        <begin position="45"/>
        <end position="68"/>
    </location>
</feature>
<dbReference type="RefSeq" id="WP_208077057.1">
    <property type="nucleotide sequence ID" value="NZ_CP071869.1"/>
</dbReference>
<evidence type="ECO:0000313" key="7">
    <source>
        <dbReference type="EMBL" id="QTE21499.1"/>
    </source>
</evidence>
<feature type="transmembrane region" description="Helical" evidence="5">
    <location>
        <begin position="337"/>
        <end position="356"/>
    </location>
</feature>
<keyword evidence="8" id="KW-1185">Reference proteome</keyword>
<dbReference type="InterPro" id="IPR051533">
    <property type="entry name" value="WaaL-like"/>
</dbReference>
<keyword evidence="3 5" id="KW-1133">Transmembrane helix</keyword>
<reference evidence="7 8" key="1">
    <citation type="submission" date="2021-03" db="EMBL/GenBank/DDBJ databases">
        <title>Complete genome of Polaribacter_sp.SM13.</title>
        <authorList>
            <person name="Jeong S.W."/>
            <person name="Bae J.W."/>
        </authorList>
    </citation>
    <scope>NUCLEOTIDE SEQUENCE [LARGE SCALE GENOMIC DNA]</scope>
    <source>
        <strain evidence="7 8">SM13</strain>
    </source>
</reference>
<dbReference type="EMBL" id="CP071869">
    <property type="protein sequence ID" value="QTE21499.1"/>
    <property type="molecule type" value="Genomic_DNA"/>
</dbReference>
<evidence type="ECO:0000256" key="2">
    <source>
        <dbReference type="ARBA" id="ARBA00022692"/>
    </source>
</evidence>
<evidence type="ECO:0000256" key="1">
    <source>
        <dbReference type="ARBA" id="ARBA00004141"/>
    </source>
</evidence>
<dbReference type="PANTHER" id="PTHR37422:SF17">
    <property type="entry name" value="O-ANTIGEN LIGASE"/>
    <property type="match status" value="1"/>
</dbReference>
<evidence type="ECO:0000256" key="3">
    <source>
        <dbReference type="ARBA" id="ARBA00022989"/>
    </source>
</evidence>
<feature type="transmembrane region" description="Helical" evidence="5">
    <location>
        <begin position="287"/>
        <end position="306"/>
    </location>
</feature>
<dbReference type="Proteomes" id="UP000663920">
    <property type="component" value="Chromosome"/>
</dbReference>
<gene>
    <name evidence="7" type="ORF">J3359_11765</name>
</gene>
<keyword evidence="4 5" id="KW-0472">Membrane</keyword>
<feature type="transmembrane region" description="Helical" evidence="5">
    <location>
        <begin position="15"/>
        <end position="33"/>
    </location>
</feature>
<feature type="transmembrane region" description="Helical" evidence="5">
    <location>
        <begin position="88"/>
        <end position="110"/>
    </location>
</feature>
<evidence type="ECO:0000259" key="6">
    <source>
        <dbReference type="Pfam" id="PF04932"/>
    </source>
</evidence>
<keyword evidence="2 5" id="KW-0812">Transmembrane</keyword>
<evidence type="ECO:0000313" key="8">
    <source>
        <dbReference type="Proteomes" id="UP000663920"/>
    </source>
</evidence>
<accession>A0A975CLH9</accession>
<name>A0A975CLH9_9FLAO</name>
<sequence length="363" mass="42452">MFFWNNKSFINGIKSIEKVVTLIIFPLIIVGNFKRVKFYKLLRSYTIISIIITFLLFIRFAIISPKFFDVYLKGKELWESGYEFAKSFGMHAPALNMHLSFISICCFWFLIEELAERKIIKTSLNLLLFGLSFFLILIVNTRLALMEVFVGVLVVILLEAKKRANFKKIFIVTFSTFILIGVIFSFYLKNNPYMKEKYSKVTFAHMDKIGNLDSIENPESTIYNSLVTRLSIWKASYEVASENLLYGVGASDSNNELFNYYKRTNQKFLERNQFPPHNQFLNSTIKFGFLGFIVVFIYIFFIAYLGYKTTNPVLLSFFIIFLLSNLVDDFLIRFDGIVFSGFWISIFTAYFLKNFLDKERPIV</sequence>
<evidence type="ECO:0000256" key="5">
    <source>
        <dbReference type="SAM" id="Phobius"/>
    </source>
</evidence>
<protein>
    <submittedName>
        <fullName evidence="7">O-antigen ligase family protein</fullName>
    </submittedName>
</protein>
<dbReference type="KEGG" id="pcea:J3359_11765"/>
<dbReference type="Pfam" id="PF04932">
    <property type="entry name" value="Wzy_C"/>
    <property type="match status" value="1"/>
</dbReference>
<feature type="transmembrane region" description="Helical" evidence="5">
    <location>
        <begin position="169"/>
        <end position="188"/>
    </location>
</feature>
<dbReference type="InterPro" id="IPR007016">
    <property type="entry name" value="O-antigen_ligase-rel_domated"/>
</dbReference>
<dbReference type="PANTHER" id="PTHR37422">
    <property type="entry name" value="TEICHURONIC ACID BIOSYNTHESIS PROTEIN TUAE"/>
    <property type="match status" value="1"/>
</dbReference>
<organism evidence="7 8">
    <name type="scientific">Polaribacter cellanae</name>
    <dbReference type="NCBI Taxonomy" id="2818493"/>
    <lineage>
        <taxon>Bacteria</taxon>
        <taxon>Pseudomonadati</taxon>
        <taxon>Bacteroidota</taxon>
        <taxon>Flavobacteriia</taxon>
        <taxon>Flavobacteriales</taxon>
        <taxon>Flavobacteriaceae</taxon>
    </lineage>
</organism>
<dbReference type="GO" id="GO:0016020">
    <property type="term" value="C:membrane"/>
    <property type="evidence" value="ECO:0007669"/>
    <property type="project" value="UniProtKB-SubCell"/>
</dbReference>